<dbReference type="OrthoDB" id="311592at2"/>
<keyword evidence="5" id="KW-1185">Reference proteome</keyword>
<sequence>MYSRQRIRELSDNILYVVKTKSFLKLFLSIIAFLIIPYFLLISSMIHSRYREALDWNQRFQLIRIQLLTIDLENQIREQINTDLTNKKNIGYLPLSEFSQIQSHCFPITKDILEIQELTLVRCKWESESNSYLIVSNGKFISIHSAKFLEDALLDSPFSDSNEGLFILNSSGDFGISGFIEDDFLVSEFWKSDVSSFLQTHSNLPSLHESIKEEMDYFVVSFPMYHLPLHLFIVSPKDLVLAPIKESLKRNILILISLFVLSFLFSMVISLREIESKQKLRLLLQEYPYAAILFDPKGKILLENQEIEPNLLVSNLYRDQLSVKEWIEKEASLFLKDDSKLQNDAQNLRKEESEFYSEDGSVYLLEITYQLWFLEQKYKFASGALVLVQNVTKKRLEFETEMAYAKDLQKKYLPNQIIILPHLDYEVLYKPLIQVGGDYYDYIDLGNNRSIFALGDVIGHGVKAAMMMTVLRVLFHQIVKTESDPKQILKKMNEGVSTNFPDPYAFVPFLFLLFDFNKNTIQYGNAGHPGMLHLSKQTKTMECYEKLNPMFGMLLNREPKVLELPLEKGDRFFLFTDGLKDVENSKSEKLYEPELLQFFNSVGSKHMSLIKQELELKIKSYSEGIPFLDDITWIGIEVI</sequence>
<dbReference type="Gene3D" id="3.60.40.10">
    <property type="entry name" value="PPM-type phosphatase domain"/>
    <property type="match status" value="1"/>
</dbReference>
<name>A0A4Z1ACR2_9LEPT</name>
<feature type="transmembrane region" description="Helical" evidence="2">
    <location>
        <begin position="252"/>
        <end position="271"/>
    </location>
</feature>
<protein>
    <submittedName>
        <fullName evidence="4">Serine/threonine-protein phosphatase</fullName>
    </submittedName>
</protein>
<proteinExistence type="predicted"/>
<dbReference type="GO" id="GO:0016791">
    <property type="term" value="F:phosphatase activity"/>
    <property type="evidence" value="ECO:0007669"/>
    <property type="project" value="TreeGrafter"/>
</dbReference>
<keyword evidence="2" id="KW-1133">Transmembrane helix</keyword>
<evidence type="ECO:0000256" key="2">
    <source>
        <dbReference type="SAM" id="Phobius"/>
    </source>
</evidence>
<dbReference type="EMBL" id="RQGP01000022">
    <property type="protein sequence ID" value="TGL90426.1"/>
    <property type="molecule type" value="Genomic_DNA"/>
</dbReference>
<dbReference type="Pfam" id="PF07228">
    <property type="entry name" value="SpoIIE"/>
    <property type="match status" value="1"/>
</dbReference>
<comment type="caution">
    <text evidence="4">The sequence shown here is derived from an EMBL/GenBank/DDBJ whole genome shotgun (WGS) entry which is preliminary data.</text>
</comment>
<dbReference type="SUPFAM" id="SSF81606">
    <property type="entry name" value="PP2C-like"/>
    <property type="match status" value="1"/>
</dbReference>
<keyword evidence="2" id="KW-0472">Membrane</keyword>
<dbReference type="InterPro" id="IPR036457">
    <property type="entry name" value="PPM-type-like_dom_sf"/>
</dbReference>
<feature type="domain" description="PPM-type phosphatase" evidence="3">
    <location>
        <begin position="420"/>
        <end position="638"/>
    </location>
</feature>
<dbReference type="PANTHER" id="PTHR43156">
    <property type="entry name" value="STAGE II SPORULATION PROTEIN E-RELATED"/>
    <property type="match status" value="1"/>
</dbReference>
<dbReference type="AlphaFoldDB" id="A0A4Z1ACR2"/>
<evidence type="ECO:0000313" key="5">
    <source>
        <dbReference type="Proteomes" id="UP000298263"/>
    </source>
</evidence>
<feature type="transmembrane region" description="Helical" evidence="2">
    <location>
        <begin position="23"/>
        <end position="41"/>
    </location>
</feature>
<dbReference type="InterPro" id="IPR052016">
    <property type="entry name" value="Bact_Sigma-Reg"/>
</dbReference>
<dbReference type="PANTHER" id="PTHR43156:SF2">
    <property type="entry name" value="STAGE II SPORULATION PROTEIN E"/>
    <property type="match status" value="1"/>
</dbReference>
<gene>
    <name evidence="4" type="ORF">EHQ69_10815</name>
</gene>
<evidence type="ECO:0000313" key="4">
    <source>
        <dbReference type="EMBL" id="TGL90426.1"/>
    </source>
</evidence>
<dbReference type="InterPro" id="IPR001932">
    <property type="entry name" value="PPM-type_phosphatase-like_dom"/>
</dbReference>
<evidence type="ECO:0000256" key="1">
    <source>
        <dbReference type="ARBA" id="ARBA00022801"/>
    </source>
</evidence>
<accession>A0A4Z1ACR2</accession>
<keyword evidence="1" id="KW-0378">Hydrolase</keyword>
<organism evidence="4 5">
    <name type="scientific">Leptospira congkakensis</name>
    <dbReference type="NCBI Taxonomy" id="2484932"/>
    <lineage>
        <taxon>Bacteria</taxon>
        <taxon>Pseudomonadati</taxon>
        <taxon>Spirochaetota</taxon>
        <taxon>Spirochaetia</taxon>
        <taxon>Leptospirales</taxon>
        <taxon>Leptospiraceae</taxon>
        <taxon>Leptospira</taxon>
    </lineage>
</organism>
<keyword evidence="2" id="KW-0812">Transmembrane</keyword>
<dbReference type="SMART" id="SM00331">
    <property type="entry name" value="PP2C_SIG"/>
    <property type="match status" value="1"/>
</dbReference>
<dbReference type="Proteomes" id="UP000298263">
    <property type="component" value="Unassembled WGS sequence"/>
</dbReference>
<evidence type="ECO:0000259" key="3">
    <source>
        <dbReference type="SMART" id="SM00331"/>
    </source>
</evidence>
<dbReference type="RefSeq" id="WP_135583394.1">
    <property type="nucleotide sequence ID" value="NZ_RQGO01000005.1"/>
</dbReference>
<reference evidence="4" key="1">
    <citation type="journal article" date="2019" name="PLoS Negl. Trop. Dis.">
        <title>Revisiting the worldwide diversity of Leptospira species in the environment.</title>
        <authorList>
            <person name="Vincent A.T."/>
            <person name="Schiettekatte O."/>
            <person name="Bourhy P."/>
            <person name="Veyrier F.J."/>
            <person name="Picardeau M."/>
        </authorList>
    </citation>
    <scope>NUCLEOTIDE SEQUENCE [LARGE SCALE GENOMIC DNA]</scope>
    <source>
        <strain evidence="4">201702422</strain>
    </source>
</reference>